<evidence type="ECO:0000256" key="3">
    <source>
        <dbReference type="ARBA" id="ARBA00022723"/>
    </source>
</evidence>
<dbReference type="Pfam" id="PF03492">
    <property type="entry name" value="Methyltransf_7"/>
    <property type="match status" value="1"/>
</dbReference>
<comment type="caution">
    <text evidence="5">The sequence shown here is derived from an EMBL/GenBank/DDBJ whole genome shotgun (WGS) entry which is preliminary data.</text>
</comment>
<accession>A0AAV5M538</accession>
<evidence type="ECO:0000256" key="2">
    <source>
        <dbReference type="ARBA" id="ARBA00022679"/>
    </source>
</evidence>
<name>A0AAV5M538_9ROSI</name>
<dbReference type="Proteomes" id="UP001054252">
    <property type="component" value="Unassembled WGS sequence"/>
</dbReference>
<proteinExistence type="predicted"/>
<protein>
    <submittedName>
        <fullName evidence="5">Uncharacterized protein</fullName>
    </submittedName>
</protein>
<dbReference type="GO" id="GO:0008168">
    <property type="term" value="F:methyltransferase activity"/>
    <property type="evidence" value="ECO:0007669"/>
    <property type="project" value="UniProtKB-KW"/>
</dbReference>
<dbReference type="PANTHER" id="PTHR31009">
    <property type="entry name" value="S-ADENOSYL-L-METHIONINE:CARBOXYL METHYLTRANSFERASE FAMILY PROTEIN"/>
    <property type="match status" value="1"/>
</dbReference>
<keyword evidence="2" id="KW-0808">Transferase</keyword>
<keyword evidence="1" id="KW-0489">Methyltransferase</keyword>
<gene>
    <name evidence="5" type="ORF">SLEP1_g50926</name>
</gene>
<organism evidence="5 6">
    <name type="scientific">Rubroshorea leprosula</name>
    <dbReference type="NCBI Taxonomy" id="152421"/>
    <lineage>
        <taxon>Eukaryota</taxon>
        <taxon>Viridiplantae</taxon>
        <taxon>Streptophyta</taxon>
        <taxon>Embryophyta</taxon>
        <taxon>Tracheophyta</taxon>
        <taxon>Spermatophyta</taxon>
        <taxon>Magnoliopsida</taxon>
        <taxon>eudicotyledons</taxon>
        <taxon>Gunneridae</taxon>
        <taxon>Pentapetalae</taxon>
        <taxon>rosids</taxon>
        <taxon>malvids</taxon>
        <taxon>Malvales</taxon>
        <taxon>Dipterocarpaceae</taxon>
        <taxon>Rubroshorea</taxon>
    </lineage>
</organism>
<dbReference type="InterPro" id="IPR005299">
    <property type="entry name" value="MeTrfase_7"/>
</dbReference>
<keyword evidence="3" id="KW-0479">Metal-binding</keyword>
<sequence length="381" mass="42626">MENIETQKASLTKLYPVAGGRGPLSYANNSPYQVNILPPSPLPEFKNMLTLLCSVPKFCQKMGLDLVKKILHQEITNKLGTELVRSSSNQFRLADMGCAIGPNTFFVVQDIIEAVKSKFPSQEIEFQVFFNDHSANDFNTLFGTLPVEKNYFAAGVPSSFYGRLFPKASLHFVHSSYALPWLSKVPEQVLDRSSSAWNKGRIFYGSCKEVEDAYAAQFAYDFELFLKARAEEVVPEGFMALLFQCVPNEANISRCSLIAFLELLGTTLMDMTKMGLVDEAKVDSFNLPAYIASQAEVETIVERNGCFKIEKMQQLARSIPDVEKFVLNCRAVFGVLVRDHFGGEIIDEVFNGFKVKVVQSGLLLDPSLHPMLDLFVFLDQA</sequence>
<dbReference type="Gene3D" id="1.10.1200.270">
    <property type="entry name" value="Methyltransferase, alpha-helical capping domain"/>
    <property type="match status" value="1"/>
</dbReference>
<evidence type="ECO:0000313" key="6">
    <source>
        <dbReference type="Proteomes" id="UP001054252"/>
    </source>
</evidence>
<keyword evidence="4" id="KW-0460">Magnesium</keyword>
<dbReference type="Gene3D" id="3.40.50.150">
    <property type="entry name" value="Vaccinia Virus protein VP39"/>
    <property type="match status" value="1"/>
</dbReference>
<dbReference type="SUPFAM" id="SSF53335">
    <property type="entry name" value="S-adenosyl-L-methionine-dependent methyltransferases"/>
    <property type="match status" value="1"/>
</dbReference>
<keyword evidence="6" id="KW-1185">Reference proteome</keyword>
<evidence type="ECO:0000256" key="4">
    <source>
        <dbReference type="ARBA" id="ARBA00022842"/>
    </source>
</evidence>
<dbReference type="InterPro" id="IPR042086">
    <property type="entry name" value="MeTrfase_capping"/>
</dbReference>
<reference evidence="5 6" key="1">
    <citation type="journal article" date="2021" name="Commun. Biol.">
        <title>The genome of Shorea leprosula (Dipterocarpaceae) highlights the ecological relevance of drought in aseasonal tropical rainforests.</title>
        <authorList>
            <person name="Ng K.K.S."/>
            <person name="Kobayashi M.J."/>
            <person name="Fawcett J.A."/>
            <person name="Hatakeyama M."/>
            <person name="Paape T."/>
            <person name="Ng C.H."/>
            <person name="Ang C.C."/>
            <person name="Tnah L.H."/>
            <person name="Lee C.T."/>
            <person name="Nishiyama T."/>
            <person name="Sese J."/>
            <person name="O'Brien M.J."/>
            <person name="Copetti D."/>
            <person name="Mohd Noor M.I."/>
            <person name="Ong R.C."/>
            <person name="Putra M."/>
            <person name="Sireger I.Z."/>
            <person name="Indrioko S."/>
            <person name="Kosugi Y."/>
            <person name="Izuno A."/>
            <person name="Isagi Y."/>
            <person name="Lee S.L."/>
            <person name="Shimizu K.K."/>
        </authorList>
    </citation>
    <scope>NUCLEOTIDE SEQUENCE [LARGE SCALE GENOMIC DNA]</scope>
    <source>
        <strain evidence="5">214</strain>
    </source>
</reference>
<dbReference type="InterPro" id="IPR029063">
    <property type="entry name" value="SAM-dependent_MTases_sf"/>
</dbReference>
<dbReference type="AlphaFoldDB" id="A0AAV5M538"/>
<evidence type="ECO:0000256" key="1">
    <source>
        <dbReference type="ARBA" id="ARBA00022603"/>
    </source>
</evidence>
<dbReference type="EMBL" id="BPVZ01000171">
    <property type="protein sequence ID" value="GKV43662.1"/>
    <property type="molecule type" value="Genomic_DNA"/>
</dbReference>
<evidence type="ECO:0000313" key="5">
    <source>
        <dbReference type="EMBL" id="GKV43662.1"/>
    </source>
</evidence>
<dbReference type="GO" id="GO:0046872">
    <property type="term" value="F:metal ion binding"/>
    <property type="evidence" value="ECO:0007669"/>
    <property type="project" value="UniProtKB-KW"/>
</dbReference>
<dbReference type="GO" id="GO:0032259">
    <property type="term" value="P:methylation"/>
    <property type="evidence" value="ECO:0007669"/>
    <property type="project" value="UniProtKB-KW"/>
</dbReference>